<evidence type="ECO:0000313" key="3">
    <source>
        <dbReference type="Proteomes" id="UP000095284"/>
    </source>
</evidence>
<evidence type="ECO:0000313" key="2">
    <source>
        <dbReference type="EMBL" id="CAG9131684.1"/>
    </source>
</evidence>
<dbReference type="Proteomes" id="UP000582659">
    <property type="component" value="Unassembled WGS sequence"/>
</dbReference>
<dbReference type="EMBL" id="CAJFDI010000006">
    <property type="protein sequence ID" value="CAD5235348.1"/>
    <property type="molecule type" value="Genomic_DNA"/>
</dbReference>
<sequence length="242" mass="27786">MKLRPTVHFTITDESADKSKFLQISTLTDPDSSIQRALHQVLTERGMSSSDYEVLKAFCEGDRVKIDKHVENHQSFEVVIRRKRQKSHGRPKGKKVAPYVFKVIRTVVEEIVDEIRPPEVFLSRSEDIDGPIATTSKITVHLRVKTIRPDTIDLVDEYPWVKLSSSPWHVDSTTTAVQFITKLVKKGFLNEVIEFKLVDSDGNPQEIQMNSFLKHGQVYSAVICRGIERDMRRDDEKKPVEI</sequence>
<protein>
    <submittedName>
        <fullName evidence="1">(pine wood nematode) hypothetical protein</fullName>
    </submittedName>
</protein>
<reference evidence="2" key="2">
    <citation type="submission" date="2020-08" db="EMBL/GenBank/DDBJ databases">
        <authorList>
            <person name="Kikuchi T."/>
        </authorList>
    </citation>
    <scope>NUCLEOTIDE SEQUENCE</scope>
    <source>
        <strain evidence="1">Ka4C1</strain>
    </source>
</reference>
<gene>
    <name evidence="1" type="ORF">BXYJ_LOCUS15439</name>
</gene>
<accession>A0A1I7SDH0</accession>
<keyword evidence="4" id="KW-1185">Reference proteome</keyword>
<dbReference type="EMBL" id="CAJFCV020000006">
    <property type="protein sequence ID" value="CAG9131684.1"/>
    <property type="molecule type" value="Genomic_DNA"/>
</dbReference>
<organism evidence="3 5">
    <name type="scientific">Bursaphelenchus xylophilus</name>
    <name type="common">Pinewood nematode worm</name>
    <name type="synonym">Aphelenchoides xylophilus</name>
    <dbReference type="NCBI Taxonomy" id="6326"/>
    <lineage>
        <taxon>Eukaryota</taxon>
        <taxon>Metazoa</taxon>
        <taxon>Ecdysozoa</taxon>
        <taxon>Nematoda</taxon>
        <taxon>Chromadorea</taxon>
        <taxon>Rhabditida</taxon>
        <taxon>Tylenchina</taxon>
        <taxon>Tylenchomorpha</taxon>
        <taxon>Aphelenchoidea</taxon>
        <taxon>Aphelenchoididae</taxon>
        <taxon>Bursaphelenchus</taxon>
    </lineage>
</organism>
<dbReference type="Proteomes" id="UP000659654">
    <property type="component" value="Unassembled WGS sequence"/>
</dbReference>
<evidence type="ECO:0000313" key="1">
    <source>
        <dbReference type="EMBL" id="CAD5235348.1"/>
    </source>
</evidence>
<dbReference type="OrthoDB" id="10356904at2759"/>
<dbReference type="WBParaSite" id="BXY_1107500.1">
    <property type="protein sequence ID" value="BXY_1107500.1"/>
    <property type="gene ID" value="BXY_1107500"/>
</dbReference>
<dbReference type="SMR" id="A0A1I7SDH0"/>
<dbReference type="AlphaFoldDB" id="A0A1I7SDH0"/>
<proteinExistence type="predicted"/>
<evidence type="ECO:0000313" key="5">
    <source>
        <dbReference type="WBParaSite" id="BXY_1107500.1"/>
    </source>
</evidence>
<name>A0A1I7SDH0_BURXY</name>
<reference evidence="5" key="1">
    <citation type="submission" date="2016-11" db="UniProtKB">
        <authorList>
            <consortium name="WormBaseParasite"/>
        </authorList>
    </citation>
    <scope>IDENTIFICATION</scope>
</reference>
<dbReference type="Proteomes" id="UP000095284">
    <property type="component" value="Unplaced"/>
</dbReference>
<evidence type="ECO:0000313" key="4">
    <source>
        <dbReference type="Proteomes" id="UP000659654"/>
    </source>
</evidence>